<dbReference type="NCBIfam" id="TIGR02454">
    <property type="entry name" value="ECF_T_CbiQ"/>
    <property type="match status" value="1"/>
</dbReference>
<dbReference type="PANTHER" id="PTHR43723:SF1">
    <property type="entry name" value="COBALT TRANSPORT PROTEIN CBIQ"/>
    <property type="match status" value="1"/>
</dbReference>
<dbReference type="InterPro" id="IPR052770">
    <property type="entry name" value="Cobalt_transport_CbiQ"/>
</dbReference>
<comment type="caution">
    <text evidence="7">The sequence shown here is derived from an EMBL/GenBank/DDBJ whole genome shotgun (WGS) entry which is preliminary data.</text>
</comment>
<evidence type="ECO:0000256" key="1">
    <source>
        <dbReference type="ARBA" id="ARBA00004651"/>
    </source>
</evidence>
<dbReference type="AlphaFoldDB" id="A0A845LIT6"/>
<reference evidence="7 8" key="1">
    <citation type="submission" date="2020-01" db="EMBL/GenBank/DDBJ databases">
        <title>Whole genome sequence of Heliobacterium gestii DSM 11169.</title>
        <authorList>
            <person name="Kyndt J.A."/>
            <person name="Meyer T.E."/>
        </authorList>
    </citation>
    <scope>NUCLEOTIDE SEQUENCE [LARGE SCALE GENOMIC DNA]</scope>
    <source>
        <strain evidence="7 8">DSM 11169</strain>
    </source>
</reference>
<protein>
    <submittedName>
        <fullName evidence="7">Cobalt ECF transporter T component CbiQ</fullName>
    </submittedName>
</protein>
<proteinExistence type="predicted"/>
<keyword evidence="5 6" id="KW-0472">Membrane</keyword>
<evidence type="ECO:0000313" key="8">
    <source>
        <dbReference type="Proteomes" id="UP000471031"/>
    </source>
</evidence>
<feature type="transmembrane region" description="Helical" evidence="6">
    <location>
        <begin position="154"/>
        <end position="175"/>
    </location>
</feature>
<keyword evidence="8" id="KW-1185">Reference proteome</keyword>
<evidence type="ECO:0000256" key="2">
    <source>
        <dbReference type="ARBA" id="ARBA00022475"/>
    </source>
</evidence>
<dbReference type="RefSeq" id="WP_161261917.1">
    <property type="nucleotide sequence ID" value="NZ_JAFBDC010000013.1"/>
</dbReference>
<keyword evidence="4 6" id="KW-1133">Transmembrane helix</keyword>
<evidence type="ECO:0000256" key="3">
    <source>
        <dbReference type="ARBA" id="ARBA00022692"/>
    </source>
</evidence>
<feature type="transmembrane region" description="Helical" evidence="6">
    <location>
        <begin position="124"/>
        <end position="142"/>
    </location>
</feature>
<evidence type="ECO:0000256" key="6">
    <source>
        <dbReference type="SAM" id="Phobius"/>
    </source>
</evidence>
<accession>A0A845LIT6</accession>
<dbReference type="PANTHER" id="PTHR43723">
    <property type="entry name" value="COBALT TRANSPORT PROTEIN CBIQ"/>
    <property type="match status" value="1"/>
</dbReference>
<dbReference type="OrthoDB" id="9815246at2"/>
<dbReference type="InterPro" id="IPR003339">
    <property type="entry name" value="ABC/ECF_trnsptr_transmembrane"/>
</dbReference>
<evidence type="ECO:0000256" key="5">
    <source>
        <dbReference type="ARBA" id="ARBA00023136"/>
    </source>
</evidence>
<comment type="subcellular location">
    <subcellularLocation>
        <location evidence="1">Cell membrane</location>
        <topology evidence="1">Multi-pass membrane protein</topology>
    </subcellularLocation>
</comment>
<keyword evidence="2" id="KW-1003">Cell membrane</keyword>
<dbReference type="CDD" id="cd16914">
    <property type="entry name" value="EcfT"/>
    <property type="match status" value="1"/>
</dbReference>
<dbReference type="InterPro" id="IPR012809">
    <property type="entry name" value="ECF_CbiQ"/>
</dbReference>
<dbReference type="Pfam" id="PF02361">
    <property type="entry name" value="CbiQ"/>
    <property type="match status" value="1"/>
</dbReference>
<gene>
    <name evidence="7" type="primary">cbiQ</name>
    <name evidence="7" type="ORF">GTO89_09905</name>
</gene>
<evidence type="ECO:0000313" key="7">
    <source>
        <dbReference type="EMBL" id="MZP43353.1"/>
    </source>
</evidence>
<dbReference type="Proteomes" id="UP000471031">
    <property type="component" value="Unassembled WGS sequence"/>
</dbReference>
<name>A0A845LIT6_HELGE</name>
<feature type="transmembrane region" description="Helical" evidence="6">
    <location>
        <begin position="64"/>
        <end position="84"/>
    </location>
</feature>
<dbReference type="GO" id="GO:0006824">
    <property type="term" value="P:cobalt ion transport"/>
    <property type="evidence" value="ECO:0007669"/>
    <property type="project" value="InterPro"/>
</dbReference>
<sequence length="236" mass="25867">MLFTIDQWAWANRLRDKSPTWKGIAALLGLLASLLSPTPWLSGSITLLSGALIVFGARIPLSVFLRLMSVPGLFLLTGCVTVALSPSPLDPVAQVTIGPYSPGISAAGLQQAGILFFRSLGATASLYFLVLTTPMVDVIELVSRLRAPKIVTELMLLIYRFIFVLMETTQAILLAQESRLGYATQANSLRSLGILAANLFVRSLIRSRELYIALSARGYEEELRVLPRTRENSFLR</sequence>
<dbReference type="EMBL" id="WXEX01000007">
    <property type="protein sequence ID" value="MZP43353.1"/>
    <property type="molecule type" value="Genomic_DNA"/>
</dbReference>
<keyword evidence="3 6" id="KW-0812">Transmembrane</keyword>
<evidence type="ECO:0000256" key="4">
    <source>
        <dbReference type="ARBA" id="ARBA00022989"/>
    </source>
</evidence>
<organism evidence="7 8">
    <name type="scientific">Heliomicrobium gestii</name>
    <name type="common">Heliobacterium gestii</name>
    <dbReference type="NCBI Taxonomy" id="2699"/>
    <lineage>
        <taxon>Bacteria</taxon>
        <taxon>Bacillati</taxon>
        <taxon>Bacillota</taxon>
        <taxon>Clostridia</taxon>
        <taxon>Eubacteriales</taxon>
        <taxon>Heliobacteriaceae</taxon>
        <taxon>Heliomicrobium</taxon>
    </lineage>
</organism>
<dbReference type="GO" id="GO:0043190">
    <property type="term" value="C:ATP-binding cassette (ABC) transporter complex"/>
    <property type="evidence" value="ECO:0007669"/>
    <property type="project" value="InterPro"/>
</dbReference>